<reference evidence="2" key="2">
    <citation type="submission" date="2021-08" db="EMBL/GenBank/DDBJ databases">
        <authorList>
            <person name="Tani A."/>
            <person name="Ola A."/>
            <person name="Ogura Y."/>
            <person name="Katsura K."/>
            <person name="Hayashi T."/>
        </authorList>
    </citation>
    <scope>NUCLEOTIDE SEQUENCE</scope>
    <source>
        <strain evidence="2">DSM 23632</strain>
    </source>
</reference>
<reference evidence="2" key="1">
    <citation type="journal article" date="2021" name="Front. Microbiol.">
        <title>Comprehensive Comparative Genomics and Phenotyping of Methylobacterium Species.</title>
        <authorList>
            <person name="Alessa O."/>
            <person name="Ogura Y."/>
            <person name="Fujitani Y."/>
            <person name="Takami H."/>
            <person name="Hayashi T."/>
            <person name="Sahin N."/>
            <person name="Tani A."/>
        </authorList>
    </citation>
    <scope>NUCLEOTIDE SEQUENCE</scope>
    <source>
        <strain evidence="2">DSM 23632</strain>
    </source>
</reference>
<dbReference type="EMBL" id="BPRB01000078">
    <property type="protein sequence ID" value="GJE59434.1"/>
    <property type="molecule type" value="Genomic_DNA"/>
</dbReference>
<dbReference type="Pfam" id="PF07883">
    <property type="entry name" value="Cupin_2"/>
    <property type="match status" value="1"/>
</dbReference>
<comment type="caution">
    <text evidence="2">The sequence shown here is derived from an EMBL/GenBank/DDBJ whole genome shotgun (WGS) entry which is preliminary data.</text>
</comment>
<gene>
    <name evidence="2" type="ORF">MPOCJGCO_1525</name>
</gene>
<protein>
    <recommendedName>
        <fullName evidence="1">Cupin type-2 domain-containing protein</fullName>
    </recommendedName>
</protein>
<proteinExistence type="predicted"/>
<evidence type="ECO:0000259" key="1">
    <source>
        <dbReference type="Pfam" id="PF07883"/>
    </source>
</evidence>
<sequence length="103" mass="10835">MTRHLLAWDACSESVAANGVAKRTIAGGAANLVRIVVPAGTSAPRHSHAHEQFVQVISGSGTLETEQGRAPFAAGSVFHFPAEAWHAAEFETETVLVETNLSV</sequence>
<keyword evidence="3" id="KW-1185">Reference proteome</keyword>
<dbReference type="Gene3D" id="2.60.120.10">
    <property type="entry name" value="Jelly Rolls"/>
    <property type="match status" value="1"/>
</dbReference>
<evidence type="ECO:0000313" key="3">
    <source>
        <dbReference type="Proteomes" id="UP001055057"/>
    </source>
</evidence>
<feature type="domain" description="Cupin type-2" evidence="1">
    <location>
        <begin position="35"/>
        <end position="94"/>
    </location>
</feature>
<dbReference type="RefSeq" id="WP_238182014.1">
    <property type="nucleotide sequence ID" value="NZ_BPRB01000078.1"/>
</dbReference>
<organism evidence="2 3">
    <name type="scientific">Methylobacterium trifolii</name>
    <dbReference type="NCBI Taxonomy" id="1003092"/>
    <lineage>
        <taxon>Bacteria</taxon>
        <taxon>Pseudomonadati</taxon>
        <taxon>Pseudomonadota</taxon>
        <taxon>Alphaproteobacteria</taxon>
        <taxon>Hyphomicrobiales</taxon>
        <taxon>Methylobacteriaceae</taxon>
        <taxon>Methylobacterium</taxon>
    </lineage>
</organism>
<dbReference type="InterPro" id="IPR014710">
    <property type="entry name" value="RmlC-like_jellyroll"/>
</dbReference>
<evidence type="ECO:0000313" key="2">
    <source>
        <dbReference type="EMBL" id="GJE59434.1"/>
    </source>
</evidence>
<dbReference type="SUPFAM" id="SSF51182">
    <property type="entry name" value="RmlC-like cupins"/>
    <property type="match status" value="1"/>
</dbReference>
<accession>A0ABQ4TY30</accession>
<dbReference type="InterPro" id="IPR011051">
    <property type="entry name" value="RmlC_Cupin_sf"/>
</dbReference>
<dbReference type="InterPro" id="IPR013096">
    <property type="entry name" value="Cupin_2"/>
</dbReference>
<name>A0ABQ4TY30_9HYPH</name>
<dbReference type="Proteomes" id="UP001055057">
    <property type="component" value="Unassembled WGS sequence"/>
</dbReference>